<dbReference type="RefSeq" id="WP_111547913.1">
    <property type="nucleotide sequence ID" value="NZ_MZXV01000070.1"/>
</dbReference>
<comment type="caution">
    <text evidence="1">The sequence shown here is derived from an EMBL/GenBank/DDBJ whole genome shotgun (WGS) entry which is preliminary data.</text>
</comment>
<protein>
    <submittedName>
        <fullName evidence="1">Uncharacterized protein</fullName>
    </submittedName>
</protein>
<proteinExistence type="predicted"/>
<name>A0A2W7BYK4_9HYPH</name>
<reference evidence="2" key="1">
    <citation type="submission" date="2017-03" db="EMBL/GenBank/DDBJ databases">
        <authorList>
            <person name="Safronova V.I."/>
            <person name="Sazanova A.L."/>
            <person name="Chirak E.R."/>
        </authorList>
    </citation>
    <scope>NUCLEOTIDE SEQUENCE [LARGE SCALE GENOMIC DNA]</scope>
    <source>
        <strain evidence="2">Ach-343</strain>
    </source>
</reference>
<sequence>MPVRSPHREQRAIHEIGYALIMIAEGMAELADLSTTSATDDLSDPNARPANNVAGYALISAPG</sequence>
<dbReference type="EMBL" id="MZXV01000070">
    <property type="protein sequence ID" value="PZV34598.1"/>
    <property type="molecule type" value="Genomic_DNA"/>
</dbReference>
<accession>A0A2W7BYK4</accession>
<dbReference type="Proteomes" id="UP000248616">
    <property type="component" value="Unassembled WGS sequence"/>
</dbReference>
<dbReference type="AlphaFoldDB" id="A0A2W7BYK4"/>
<gene>
    <name evidence="1" type="ORF">B5V02_31255</name>
</gene>
<keyword evidence="2" id="KW-1185">Reference proteome</keyword>
<evidence type="ECO:0000313" key="1">
    <source>
        <dbReference type="EMBL" id="PZV34598.1"/>
    </source>
</evidence>
<evidence type="ECO:0000313" key="2">
    <source>
        <dbReference type="Proteomes" id="UP000248616"/>
    </source>
</evidence>
<organism evidence="1 2">
    <name type="scientific">Mesorhizobium kowhaii</name>
    <dbReference type="NCBI Taxonomy" id="1300272"/>
    <lineage>
        <taxon>Bacteria</taxon>
        <taxon>Pseudomonadati</taxon>
        <taxon>Pseudomonadota</taxon>
        <taxon>Alphaproteobacteria</taxon>
        <taxon>Hyphomicrobiales</taxon>
        <taxon>Phyllobacteriaceae</taxon>
        <taxon>Mesorhizobium</taxon>
    </lineage>
</organism>